<evidence type="ECO:0000313" key="2">
    <source>
        <dbReference type="Proteomes" id="UP001060085"/>
    </source>
</evidence>
<comment type="caution">
    <text evidence="1">The sequence shown here is derived from an EMBL/GenBank/DDBJ whole genome shotgun (WGS) entry which is preliminary data.</text>
</comment>
<evidence type="ECO:0000313" key="1">
    <source>
        <dbReference type="EMBL" id="KAI5678302.1"/>
    </source>
</evidence>
<organism evidence="1 2">
    <name type="scientific">Catharanthus roseus</name>
    <name type="common">Madagascar periwinkle</name>
    <name type="synonym">Vinca rosea</name>
    <dbReference type="NCBI Taxonomy" id="4058"/>
    <lineage>
        <taxon>Eukaryota</taxon>
        <taxon>Viridiplantae</taxon>
        <taxon>Streptophyta</taxon>
        <taxon>Embryophyta</taxon>
        <taxon>Tracheophyta</taxon>
        <taxon>Spermatophyta</taxon>
        <taxon>Magnoliopsida</taxon>
        <taxon>eudicotyledons</taxon>
        <taxon>Gunneridae</taxon>
        <taxon>Pentapetalae</taxon>
        <taxon>asterids</taxon>
        <taxon>lamiids</taxon>
        <taxon>Gentianales</taxon>
        <taxon>Apocynaceae</taxon>
        <taxon>Rauvolfioideae</taxon>
        <taxon>Vinceae</taxon>
        <taxon>Catharanthinae</taxon>
        <taxon>Catharanthus</taxon>
    </lineage>
</organism>
<protein>
    <submittedName>
        <fullName evidence="1">Uncharacterized protein</fullName>
    </submittedName>
</protein>
<reference evidence="2" key="1">
    <citation type="journal article" date="2023" name="Nat. Plants">
        <title>Single-cell RNA sequencing provides a high-resolution roadmap for understanding the multicellular compartmentation of specialized metabolism.</title>
        <authorList>
            <person name="Sun S."/>
            <person name="Shen X."/>
            <person name="Li Y."/>
            <person name="Li Y."/>
            <person name="Wang S."/>
            <person name="Li R."/>
            <person name="Zhang H."/>
            <person name="Shen G."/>
            <person name="Guo B."/>
            <person name="Wei J."/>
            <person name="Xu J."/>
            <person name="St-Pierre B."/>
            <person name="Chen S."/>
            <person name="Sun C."/>
        </authorList>
    </citation>
    <scope>NUCLEOTIDE SEQUENCE [LARGE SCALE GENOMIC DNA]</scope>
</reference>
<proteinExistence type="predicted"/>
<gene>
    <name evidence="1" type="ORF">M9H77_09252</name>
</gene>
<sequence length="432" mass="49152">MEIILLKPISSSSRLLEFKKPKNHRFQLFNIPYGVKLNSNCFSFRVSASLGTPPSSYHDQAQALLVREFDPKIPIEEALTPPSSWYTDPCFYDLEIQKIFYRGWQPVGYTEQIAEARQYFTGRLGNVEYVVCRDDNGELHAFHNVCRHHASLLASGSGKKSCFVCPYHGWTYGLDGALLKATRISEIRNFRETEMGLVPLRVAIWGPFVLLNMENGRSPQQRSDSNFFVDEWLGSAAEILKSGGVDSTLSFICRREYFIECNWKVFCDNYLDGGYHVPYAHKGLASGLKLESYSYTVHDKVSIQSCNTGASGNELDFGRLGLSALYAFVYPSFMINRYGPWMDTNLVLPLGPRKCRVIFDYFLDSSLKKDNEFIERSLKDSEKVQLEDIVLCEAVQKGLESPAYCSGRYAPTVEKPMHHFHCLLYQNLISSP</sequence>
<dbReference type="EMBL" id="CM044702">
    <property type="protein sequence ID" value="KAI5678302.1"/>
    <property type="molecule type" value="Genomic_DNA"/>
</dbReference>
<name>A0ACC0C095_CATRO</name>
<keyword evidence="2" id="KW-1185">Reference proteome</keyword>
<dbReference type="Proteomes" id="UP001060085">
    <property type="component" value="Linkage Group LG02"/>
</dbReference>
<accession>A0ACC0C095</accession>